<protein>
    <recommendedName>
        <fullName evidence="2">ABM domain-containing protein</fullName>
    </recommendedName>
</protein>
<evidence type="ECO:0000256" key="1">
    <source>
        <dbReference type="SAM" id="Phobius"/>
    </source>
</evidence>
<dbReference type="SUPFAM" id="SSF54909">
    <property type="entry name" value="Dimeric alpha+beta barrel"/>
    <property type="match status" value="1"/>
</dbReference>
<name>A0ABN6QDB5_9BACT</name>
<keyword evidence="1" id="KW-0472">Membrane</keyword>
<dbReference type="EMBL" id="AP025943">
    <property type="protein sequence ID" value="BDL42499.1"/>
    <property type="molecule type" value="Genomic_DNA"/>
</dbReference>
<accession>A0ABN6QDB5</accession>
<dbReference type="Pfam" id="PF03992">
    <property type="entry name" value="ABM"/>
    <property type="match status" value="1"/>
</dbReference>
<evidence type="ECO:0000313" key="3">
    <source>
        <dbReference type="EMBL" id="BDL42499.1"/>
    </source>
</evidence>
<dbReference type="InterPro" id="IPR038762">
    <property type="entry name" value="ABM_predict"/>
</dbReference>
<keyword evidence="1" id="KW-1133">Transmembrane helix</keyword>
<dbReference type="Proteomes" id="UP001062263">
    <property type="component" value="Chromosome"/>
</dbReference>
<dbReference type="PROSITE" id="PS51725">
    <property type="entry name" value="ABM"/>
    <property type="match status" value="1"/>
</dbReference>
<gene>
    <name evidence="3" type="ORF">Abiwalacus_00730</name>
</gene>
<proteinExistence type="predicted"/>
<evidence type="ECO:0000313" key="4">
    <source>
        <dbReference type="Proteomes" id="UP001062263"/>
    </source>
</evidence>
<dbReference type="InterPro" id="IPR007138">
    <property type="entry name" value="ABM_dom"/>
</dbReference>
<feature type="transmembrane region" description="Helical" evidence="1">
    <location>
        <begin position="150"/>
        <end position="172"/>
    </location>
</feature>
<organism evidence="3 4">
    <name type="scientific">Akkermansia biwaensis</name>
    <dbReference type="NCBI Taxonomy" id="2946555"/>
    <lineage>
        <taxon>Bacteria</taxon>
        <taxon>Pseudomonadati</taxon>
        <taxon>Verrucomicrobiota</taxon>
        <taxon>Verrucomicrobiia</taxon>
        <taxon>Verrucomicrobiales</taxon>
        <taxon>Akkermansiaceae</taxon>
        <taxon>Akkermansia</taxon>
    </lineage>
</organism>
<dbReference type="PANTHER" id="PTHR40057:SF1">
    <property type="entry name" value="SLR1162 PROTEIN"/>
    <property type="match status" value="1"/>
</dbReference>
<reference evidence="3" key="1">
    <citation type="submission" date="2022-06" db="EMBL/GenBank/DDBJ databases">
        <title>Akkermansia biwalacus sp. nov., an anaerobic mucin-degrading bacterium isolated from human intestine.</title>
        <authorList>
            <person name="Kobayashi Y."/>
            <person name="Inoue S."/>
            <person name="Kawahara T."/>
            <person name="Kohda N."/>
        </authorList>
    </citation>
    <scope>NUCLEOTIDE SEQUENCE</scope>
    <source>
        <strain evidence="3">WON2089</strain>
    </source>
</reference>
<keyword evidence="1" id="KW-0812">Transmembrane</keyword>
<feature type="domain" description="ABM" evidence="2">
    <location>
        <begin position="10"/>
        <end position="99"/>
    </location>
</feature>
<feature type="transmembrane region" description="Helical" evidence="1">
    <location>
        <begin position="123"/>
        <end position="144"/>
    </location>
</feature>
<dbReference type="Gene3D" id="3.30.70.100">
    <property type="match status" value="1"/>
</dbReference>
<dbReference type="InterPro" id="IPR011008">
    <property type="entry name" value="Dimeric_a/b-barrel"/>
</dbReference>
<keyword evidence="4" id="KW-1185">Reference proteome</keyword>
<dbReference type="PANTHER" id="PTHR40057">
    <property type="entry name" value="SLR1162 PROTEIN"/>
    <property type="match status" value="1"/>
</dbReference>
<evidence type="ECO:0000259" key="2">
    <source>
        <dbReference type="PROSITE" id="PS51725"/>
    </source>
</evidence>
<sequence length="197" mass="21952">MKAMDPSDEVTVVVRRHILPGHEAQFEHAMRDFVNFVLGCPGHVGISVLRPNDGNGEYVVVDRFANAAARKALVSSPEYERWMKLLGAHTEGEPDMQEMNGLDAWLNQPGSPMKTPPRYKTAVATYLGVCVVIFLLNITVGDLIHSLPAWLSFLFFNACVVALLTWVFMPLISRMLSSWLFSPAAETIPNHNENSEK</sequence>